<organism evidence="2 3">
    <name type="scientific">Austropuccinia psidii MF-1</name>
    <dbReference type="NCBI Taxonomy" id="1389203"/>
    <lineage>
        <taxon>Eukaryota</taxon>
        <taxon>Fungi</taxon>
        <taxon>Dikarya</taxon>
        <taxon>Basidiomycota</taxon>
        <taxon>Pucciniomycotina</taxon>
        <taxon>Pucciniomycetes</taxon>
        <taxon>Pucciniales</taxon>
        <taxon>Sphaerophragmiaceae</taxon>
        <taxon>Austropuccinia</taxon>
    </lineage>
</organism>
<evidence type="ECO:0000256" key="1">
    <source>
        <dbReference type="SAM" id="MobiDB-lite"/>
    </source>
</evidence>
<protein>
    <submittedName>
        <fullName evidence="2">Uncharacterized protein</fullName>
    </submittedName>
</protein>
<dbReference type="EMBL" id="AVOT02127514">
    <property type="protein sequence ID" value="MBW0587546.1"/>
    <property type="molecule type" value="Genomic_DNA"/>
</dbReference>
<evidence type="ECO:0000313" key="2">
    <source>
        <dbReference type="EMBL" id="MBW0587546.1"/>
    </source>
</evidence>
<feature type="compositionally biased region" description="Polar residues" evidence="1">
    <location>
        <begin position="81"/>
        <end position="97"/>
    </location>
</feature>
<reference evidence="2" key="1">
    <citation type="submission" date="2021-03" db="EMBL/GenBank/DDBJ databases">
        <title>Draft genome sequence of rust myrtle Austropuccinia psidii MF-1, a brazilian biotype.</title>
        <authorList>
            <person name="Quecine M.C."/>
            <person name="Pachon D.M.R."/>
            <person name="Bonatelli M.L."/>
            <person name="Correr F.H."/>
            <person name="Franceschini L.M."/>
            <person name="Leite T.F."/>
            <person name="Margarido G.R.A."/>
            <person name="Almeida C.A."/>
            <person name="Ferrarezi J.A."/>
            <person name="Labate C.A."/>
        </authorList>
    </citation>
    <scope>NUCLEOTIDE SEQUENCE</scope>
    <source>
        <strain evidence="2">MF-1</strain>
    </source>
</reference>
<keyword evidence="3" id="KW-1185">Reference proteome</keyword>
<dbReference type="AlphaFoldDB" id="A0A9Q3KWP3"/>
<evidence type="ECO:0000313" key="3">
    <source>
        <dbReference type="Proteomes" id="UP000765509"/>
    </source>
</evidence>
<feature type="region of interest" description="Disordered" evidence="1">
    <location>
        <begin position="71"/>
        <end position="97"/>
    </location>
</feature>
<proteinExistence type="predicted"/>
<gene>
    <name evidence="2" type="ORF">O181_127261</name>
</gene>
<feature type="region of interest" description="Disordered" evidence="1">
    <location>
        <begin position="1"/>
        <end position="38"/>
    </location>
</feature>
<accession>A0A9Q3KWP3</accession>
<sequence>MSIGDFSPQDFNHGLWQSPEDPSQLHERGPTKDQPTPQLQLNWTHYAGTMDGTYMVSYTIMYHFPQQSNGDVFKTKKRHSNSSPQIHHPFQRNTSQP</sequence>
<comment type="caution">
    <text evidence="2">The sequence shown here is derived from an EMBL/GenBank/DDBJ whole genome shotgun (WGS) entry which is preliminary data.</text>
</comment>
<name>A0A9Q3KWP3_9BASI</name>
<dbReference type="Proteomes" id="UP000765509">
    <property type="component" value="Unassembled WGS sequence"/>
</dbReference>